<gene>
    <name evidence="3" type="ORF">METZ01_LOCUS369438</name>
</gene>
<proteinExistence type="predicted"/>
<protein>
    <recommendedName>
        <fullName evidence="4">Release factor glutamine methyltransferase N-terminal domain-containing protein</fullName>
    </recommendedName>
</protein>
<accession>A0A382T347</accession>
<dbReference type="Pfam" id="PF17827">
    <property type="entry name" value="PrmC_N"/>
    <property type="match status" value="1"/>
</dbReference>
<evidence type="ECO:0000259" key="1">
    <source>
        <dbReference type="Pfam" id="PF05175"/>
    </source>
</evidence>
<dbReference type="EMBL" id="UINC01133575">
    <property type="protein sequence ID" value="SVD16584.1"/>
    <property type="molecule type" value="Genomic_DNA"/>
</dbReference>
<dbReference type="CDD" id="cd02440">
    <property type="entry name" value="AdoMet_MTases"/>
    <property type="match status" value="1"/>
</dbReference>
<dbReference type="SUPFAM" id="SSF53335">
    <property type="entry name" value="S-adenosyl-L-methionine-dependent methyltransferases"/>
    <property type="match status" value="1"/>
</dbReference>
<organism evidence="3">
    <name type="scientific">marine metagenome</name>
    <dbReference type="NCBI Taxonomy" id="408172"/>
    <lineage>
        <taxon>unclassified sequences</taxon>
        <taxon>metagenomes</taxon>
        <taxon>ecological metagenomes</taxon>
    </lineage>
</organism>
<dbReference type="Gene3D" id="1.10.8.10">
    <property type="entry name" value="DNA helicase RuvA subunit, C-terminal domain"/>
    <property type="match status" value="1"/>
</dbReference>
<evidence type="ECO:0000313" key="3">
    <source>
        <dbReference type="EMBL" id="SVD16584.1"/>
    </source>
</evidence>
<dbReference type="PANTHER" id="PTHR18895:SF74">
    <property type="entry name" value="MTRF1L RELEASE FACTOR GLUTAMINE METHYLTRANSFERASE"/>
    <property type="match status" value="1"/>
</dbReference>
<dbReference type="InterPro" id="IPR050320">
    <property type="entry name" value="N5-glutamine_MTase"/>
</dbReference>
<dbReference type="InterPro" id="IPR007848">
    <property type="entry name" value="Small_mtfrase_dom"/>
</dbReference>
<dbReference type="InterPro" id="IPR029063">
    <property type="entry name" value="SAM-dependent_MTases_sf"/>
</dbReference>
<reference evidence="3" key="1">
    <citation type="submission" date="2018-05" db="EMBL/GenBank/DDBJ databases">
        <authorList>
            <person name="Lanie J.A."/>
            <person name="Ng W.-L."/>
            <person name="Kazmierczak K.M."/>
            <person name="Andrzejewski T.M."/>
            <person name="Davidsen T.M."/>
            <person name="Wayne K.J."/>
            <person name="Tettelin H."/>
            <person name="Glass J.I."/>
            <person name="Rusch D."/>
            <person name="Podicherti R."/>
            <person name="Tsui H.-C.T."/>
            <person name="Winkler M.E."/>
        </authorList>
    </citation>
    <scope>NUCLEOTIDE SEQUENCE</scope>
</reference>
<feature type="domain" description="Methyltransferase small" evidence="1">
    <location>
        <begin position="109"/>
        <end position="155"/>
    </location>
</feature>
<dbReference type="AlphaFoldDB" id="A0A382T347"/>
<dbReference type="Pfam" id="PF05175">
    <property type="entry name" value="MTS"/>
    <property type="match status" value="1"/>
</dbReference>
<dbReference type="GO" id="GO:0008168">
    <property type="term" value="F:methyltransferase activity"/>
    <property type="evidence" value="ECO:0007669"/>
    <property type="project" value="InterPro"/>
</dbReference>
<dbReference type="InterPro" id="IPR040758">
    <property type="entry name" value="PrmC_N"/>
</dbReference>
<sequence>MVQTVQLFIKEIMALPEKSPYLSTLELQLMACSLLSIERSELFSSSIFLNKEYKTKFLSMIRRRNDGEPLAYILGMKGFWNLDLEVNSKVLVPRPETETMVEDILLNFNQKNLTVLDLGTGSGAIGLTLKKERDGWDVYCSDLSINALRVAQRNSVK</sequence>
<feature type="non-terminal residue" evidence="3">
    <location>
        <position position="157"/>
    </location>
</feature>
<dbReference type="Gene3D" id="3.40.50.150">
    <property type="entry name" value="Vaccinia Virus protein VP39"/>
    <property type="match status" value="1"/>
</dbReference>
<feature type="domain" description="Release factor glutamine methyltransferase N-terminal" evidence="2">
    <location>
        <begin position="24"/>
        <end position="75"/>
    </location>
</feature>
<name>A0A382T347_9ZZZZ</name>
<evidence type="ECO:0000259" key="2">
    <source>
        <dbReference type="Pfam" id="PF17827"/>
    </source>
</evidence>
<evidence type="ECO:0008006" key="4">
    <source>
        <dbReference type="Google" id="ProtNLM"/>
    </source>
</evidence>
<dbReference type="PANTHER" id="PTHR18895">
    <property type="entry name" value="HEMK METHYLTRANSFERASE"/>
    <property type="match status" value="1"/>
</dbReference>